<proteinExistence type="predicted"/>
<dbReference type="InterPro" id="IPR029044">
    <property type="entry name" value="Nucleotide-diphossugar_trans"/>
</dbReference>
<keyword evidence="2 4" id="KW-0808">Transferase</keyword>
<evidence type="ECO:0000256" key="2">
    <source>
        <dbReference type="ARBA" id="ARBA00022679"/>
    </source>
</evidence>
<dbReference type="Pfam" id="PF00535">
    <property type="entry name" value="Glycos_transf_2"/>
    <property type="match status" value="1"/>
</dbReference>
<keyword evidence="1 4" id="KW-0328">Glycosyltransferase</keyword>
<dbReference type="AlphaFoldDB" id="A0AB38G554"/>
<evidence type="ECO:0000313" key="4">
    <source>
        <dbReference type="EMBL" id="SQF42054.1"/>
    </source>
</evidence>
<dbReference type="Proteomes" id="UP000248954">
    <property type="component" value="Chromosome 1"/>
</dbReference>
<name>A0AB38G554_9STRE</name>
<evidence type="ECO:0000313" key="5">
    <source>
        <dbReference type="Proteomes" id="UP000248954"/>
    </source>
</evidence>
<dbReference type="PANTHER" id="PTHR22916">
    <property type="entry name" value="GLYCOSYLTRANSFERASE"/>
    <property type="match status" value="1"/>
</dbReference>
<feature type="domain" description="Glycosyltransferase 2-like" evidence="3">
    <location>
        <begin position="4"/>
        <end position="95"/>
    </location>
</feature>
<evidence type="ECO:0000259" key="3">
    <source>
        <dbReference type="Pfam" id="PF00535"/>
    </source>
</evidence>
<dbReference type="PANTHER" id="PTHR22916:SF51">
    <property type="entry name" value="GLYCOSYLTRANSFERASE EPSH-RELATED"/>
    <property type="match status" value="1"/>
</dbReference>
<dbReference type="Gene3D" id="3.90.550.10">
    <property type="entry name" value="Spore Coat Polysaccharide Biosynthesis Protein SpsA, Chain A"/>
    <property type="match status" value="1"/>
</dbReference>
<dbReference type="CDD" id="cd00761">
    <property type="entry name" value="Glyco_tranf_GTA_type"/>
    <property type="match status" value="1"/>
</dbReference>
<gene>
    <name evidence="4" type="primary">yfdH_1</name>
    <name evidence="4" type="ORF">NCTC8738_00832</name>
</gene>
<dbReference type="EC" id="2.4.1.-" evidence="4"/>
<reference evidence="4 5" key="1">
    <citation type="submission" date="2018-06" db="EMBL/GenBank/DDBJ databases">
        <authorList>
            <consortium name="Pathogen Informatics"/>
            <person name="Doyle S."/>
        </authorList>
    </citation>
    <scope>NUCLEOTIDE SEQUENCE [LARGE SCALE GENOMIC DNA]</scope>
    <source>
        <strain evidence="4 5">NCTC8738</strain>
    </source>
</reference>
<protein>
    <submittedName>
        <fullName evidence="4">Exopolysaccharide biosynthesis transcriptional activator EpsA</fullName>
        <ecNumber evidence="4">2.4.1.-</ecNumber>
    </submittedName>
</protein>
<dbReference type="EMBL" id="LS483348">
    <property type="protein sequence ID" value="SQF42054.1"/>
    <property type="molecule type" value="Genomic_DNA"/>
</dbReference>
<sequence>MKYSFITPIYNTETKLLEQSILSIKNLTLKEFEIILINDGSTKKSTNDYCKKLSVEDECIVYLEQDNQGSAAARNYGLEIATGDYIVFVDADDNIVDGFSFGNYSDNYDIICYGYNFVSDDFKKNVSIMNNDKDMTNQKKDIQSNILYNPNILKPYDFGTIWSKRFSKKFLDKNKIRFHDELRKTQDRIFMLEAVEAASGIFYSNREMYNYYQNSNSITHKLNFDVIEYYVRLIKVFREIMKKNKVESEMGKYFVYSIFFETLPLTYFHSECLLTTKEKQKGFNDLYSLYKLDDDLLSLKLSDFNAFKQKVKFLLIKYRMFYALKKLMSITNR</sequence>
<evidence type="ECO:0000256" key="1">
    <source>
        <dbReference type="ARBA" id="ARBA00022676"/>
    </source>
</evidence>
<dbReference type="RefSeq" id="WP_111698519.1">
    <property type="nucleotide sequence ID" value="NZ_CP066277.1"/>
</dbReference>
<organism evidence="4 5">
    <name type="scientific">Streptococcus lutetiensis</name>
    <dbReference type="NCBI Taxonomy" id="150055"/>
    <lineage>
        <taxon>Bacteria</taxon>
        <taxon>Bacillati</taxon>
        <taxon>Bacillota</taxon>
        <taxon>Bacilli</taxon>
        <taxon>Lactobacillales</taxon>
        <taxon>Streptococcaceae</taxon>
        <taxon>Streptococcus</taxon>
    </lineage>
</organism>
<dbReference type="SUPFAM" id="SSF53448">
    <property type="entry name" value="Nucleotide-diphospho-sugar transferases"/>
    <property type="match status" value="1"/>
</dbReference>
<accession>A0AB38G554</accession>
<dbReference type="GO" id="GO:0016757">
    <property type="term" value="F:glycosyltransferase activity"/>
    <property type="evidence" value="ECO:0007669"/>
    <property type="project" value="UniProtKB-KW"/>
</dbReference>
<dbReference type="InterPro" id="IPR001173">
    <property type="entry name" value="Glyco_trans_2-like"/>
</dbReference>